<dbReference type="Proteomes" id="UP001328107">
    <property type="component" value="Unassembled WGS sequence"/>
</dbReference>
<feature type="non-terminal residue" evidence="1">
    <location>
        <position position="81"/>
    </location>
</feature>
<name>A0AAN5D506_9BILA</name>
<evidence type="ECO:0000313" key="2">
    <source>
        <dbReference type="Proteomes" id="UP001328107"/>
    </source>
</evidence>
<keyword evidence="2" id="KW-1185">Reference proteome</keyword>
<reference evidence="2" key="1">
    <citation type="submission" date="2022-10" db="EMBL/GenBank/DDBJ databases">
        <title>Genome assembly of Pristionchus species.</title>
        <authorList>
            <person name="Yoshida K."/>
            <person name="Sommer R.J."/>
        </authorList>
    </citation>
    <scope>NUCLEOTIDE SEQUENCE [LARGE SCALE GENOMIC DNA]</scope>
    <source>
        <strain evidence="2">RS5460</strain>
    </source>
</reference>
<feature type="non-terminal residue" evidence="1">
    <location>
        <position position="1"/>
    </location>
</feature>
<proteinExistence type="predicted"/>
<comment type="caution">
    <text evidence="1">The sequence shown here is derived from an EMBL/GenBank/DDBJ whole genome shotgun (WGS) entry which is preliminary data.</text>
</comment>
<gene>
    <name evidence="1" type="ORF">PMAYCL1PPCAC_26843</name>
</gene>
<sequence length="81" mass="8712">GVRYDQQGEGVQAGGLCVGDVLHHRRALPVCHHPDGVHVGVGDQKSYHARAGNLPLARQGRLHRRLRPEGPALPQQNCPSG</sequence>
<protein>
    <submittedName>
        <fullName evidence="1">Uncharacterized protein</fullName>
    </submittedName>
</protein>
<dbReference type="EMBL" id="BTRK01000006">
    <property type="protein sequence ID" value="GMR56648.1"/>
    <property type="molecule type" value="Genomic_DNA"/>
</dbReference>
<evidence type="ECO:0000313" key="1">
    <source>
        <dbReference type="EMBL" id="GMR56648.1"/>
    </source>
</evidence>
<organism evidence="1 2">
    <name type="scientific">Pristionchus mayeri</name>
    <dbReference type="NCBI Taxonomy" id="1317129"/>
    <lineage>
        <taxon>Eukaryota</taxon>
        <taxon>Metazoa</taxon>
        <taxon>Ecdysozoa</taxon>
        <taxon>Nematoda</taxon>
        <taxon>Chromadorea</taxon>
        <taxon>Rhabditida</taxon>
        <taxon>Rhabditina</taxon>
        <taxon>Diplogasteromorpha</taxon>
        <taxon>Diplogasteroidea</taxon>
        <taxon>Neodiplogasteridae</taxon>
        <taxon>Pristionchus</taxon>
    </lineage>
</organism>
<dbReference type="AlphaFoldDB" id="A0AAN5D506"/>
<accession>A0AAN5D506</accession>